<feature type="compositionally biased region" description="Low complexity" evidence="2">
    <location>
        <begin position="1"/>
        <end position="10"/>
    </location>
</feature>
<dbReference type="FunFam" id="4.10.240.10:FF:000008">
    <property type="entry name" value="C6 zinc finger domain-containing protein"/>
    <property type="match status" value="1"/>
</dbReference>
<feature type="domain" description="Zn(2)-C6 fungal-type" evidence="3">
    <location>
        <begin position="41"/>
        <end position="71"/>
    </location>
</feature>
<dbReference type="PANTHER" id="PTHR47785:SF2">
    <property type="entry name" value="ZN(II)2CYS6 TRANSCRIPTION FACTOR (EUROFUNG)"/>
    <property type="match status" value="1"/>
</dbReference>
<dbReference type="GO" id="GO:0008270">
    <property type="term" value="F:zinc ion binding"/>
    <property type="evidence" value="ECO:0007669"/>
    <property type="project" value="InterPro"/>
</dbReference>
<feature type="region of interest" description="Disordered" evidence="2">
    <location>
        <begin position="1"/>
        <end position="32"/>
    </location>
</feature>
<dbReference type="GO" id="GO:0000981">
    <property type="term" value="F:DNA-binding transcription factor activity, RNA polymerase II-specific"/>
    <property type="evidence" value="ECO:0007669"/>
    <property type="project" value="InterPro"/>
</dbReference>
<evidence type="ECO:0000256" key="1">
    <source>
        <dbReference type="ARBA" id="ARBA00023242"/>
    </source>
</evidence>
<dbReference type="CDD" id="cd12148">
    <property type="entry name" value="fungal_TF_MHR"/>
    <property type="match status" value="1"/>
</dbReference>
<evidence type="ECO:0000313" key="5">
    <source>
        <dbReference type="Proteomes" id="UP000276215"/>
    </source>
</evidence>
<dbReference type="SMART" id="SM00066">
    <property type="entry name" value="GAL4"/>
    <property type="match status" value="1"/>
</dbReference>
<reference evidence="4 5" key="1">
    <citation type="journal article" date="2018" name="Nat. Ecol. Evol.">
        <title>Pezizomycetes genomes reveal the molecular basis of ectomycorrhizal truffle lifestyle.</title>
        <authorList>
            <person name="Murat C."/>
            <person name="Payen T."/>
            <person name="Noel B."/>
            <person name="Kuo A."/>
            <person name="Morin E."/>
            <person name="Chen J."/>
            <person name="Kohler A."/>
            <person name="Krizsan K."/>
            <person name="Balestrini R."/>
            <person name="Da Silva C."/>
            <person name="Montanini B."/>
            <person name="Hainaut M."/>
            <person name="Levati E."/>
            <person name="Barry K.W."/>
            <person name="Belfiori B."/>
            <person name="Cichocki N."/>
            <person name="Clum A."/>
            <person name="Dockter R.B."/>
            <person name="Fauchery L."/>
            <person name="Guy J."/>
            <person name="Iotti M."/>
            <person name="Le Tacon F."/>
            <person name="Lindquist E.A."/>
            <person name="Lipzen A."/>
            <person name="Malagnac F."/>
            <person name="Mello A."/>
            <person name="Molinier V."/>
            <person name="Miyauchi S."/>
            <person name="Poulain J."/>
            <person name="Riccioni C."/>
            <person name="Rubini A."/>
            <person name="Sitrit Y."/>
            <person name="Splivallo R."/>
            <person name="Traeger S."/>
            <person name="Wang M."/>
            <person name="Zifcakova L."/>
            <person name="Wipf D."/>
            <person name="Zambonelli A."/>
            <person name="Paolocci F."/>
            <person name="Nowrousian M."/>
            <person name="Ottonello S."/>
            <person name="Baldrian P."/>
            <person name="Spatafora J.W."/>
            <person name="Henrissat B."/>
            <person name="Nagy L.G."/>
            <person name="Aury J.M."/>
            <person name="Wincker P."/>
            <person name="Grigoriev I.V."/>
            <person name="Bonfante P."/>
            <person name="Martin F.M."/>
        </authorList>
    </citation>
    <scope>NUCLEOTIDE SEQUENCE [LARGE SCALE GENOMIC DNA]</scope>
    <source>
        <strain evidence="4 5">120613-1</strain>
    </source>
</reference>
<dbReference type="PANTHER" id="PTHR47785">
    <property type="entry name" value="ZN(II)2CYS6 TRANSCRIPTION FACTOR (EUROFUNG)-RELATED-RELATED"/>
    <property type="match status" value="1"/>
</dbReference>
<keyword evidence="5" id="KW-1185">Reference proteome</keyword>
<dbReference type="AlphaFoldDB" id="A0A3N4J4W2"/>
<organism evidence="4 5">
    <name type="scientific">Choiromyces venosus 120613-1</name>
    <dbReference type="NCBI Taxonomy" id="1336337"/>
    <lineage>
        <taxon>Eukaryota</taxon>
        <taxon>Fungi</taxon>
        <taxon>Dikarya</taxon>
        <taxon>Ascomycota</taxon>
        <taxon>Pezizomycotina</taxon>
        <taxon>Pezizomycetes</taxon>
        <taxon>Pezizales</taxon>
        <taxon>Tuberaceae</taxon>
        <taxon>Choiromyces</taxon>
    </lineage>
</organism>
<evidence type="ECO:0000313" key="4">
    <source>
        <dbReference type="EMBL" id="RPA91631.1"/>
    </source>
</evidence>
<protein>
    <recommendedName>
        <fullName evidence="3">Zn(2)-C6 fungal-type domain-containing protein</fullName>
    </recommendedName>
</protein>
<dbReference type="Gene3D" id="4.10.240.10">
    <property type="entry name" value="Zn(2)-C6 fungal-type DNA-binding domain"/>
    <property type="match status" value="1"/>
</dbReference>
<dbReference type="PROSITE" id="PS00463">
    <property type="entry name" value="ZN2_CY6_FUNGAL_1"/>
    <property type="match status" value="1"/>
</dbReference>
<dbReference type="InterPro" id="IPR053181">
    <property type="entry name" value="EcdB-like_regulator"/>
</dbReference>
<dbReference type="CDD" id="cd00067">
    <property type="entry name" value="GAL4"/>
    <property type="match status" value="1"/>
</dbReference>
<dbReference type="Pfam" id="PF00172">
    <property type="entry name" value="Zn_clus"/>
    <property type="match status" value="1"/>
</dbReference>
<evidence type="ECO:0000256" key="2">
    <source>
        <dbReference type="SAM" id="MobiDB-lite"/>
    </source>
</evidence>
<gene>
    <name evidence="4" type="ORF">L873DRAFT_1713138</name>
</gene>
<proteinExistence type="predicted"/>
<dbReference type="PROSITE" id="PS50048">
    <property type="entry name" value="ZN2_CY6_FUNGAL_2"/>
    <property type="match status" value="1"/>
</dbReference>
<dbReference type="SUPFAM" id="SSF57701">
    <property type="entry name" value="Zn2/Cys6 DNA-binding domain"/>
    <property type="match status" value="1"/>
</dbReference>
<dbReference type="InterPro" id="IPR001138">
    <property type="entry name" value="Zn2Cys6_DnaBD"/>
</dbReference>
<name>A0A3N4J4W2_9PEZI</name>
<dbReference type="Proteomes" id="UP000276215">
    <property type="component" value="Unassembled WGS sequence"/>
</dbReference>
<keyword evidence="1" id="KW-0539">Nucleus</keyword>
<accession>A0A3N4J4W2</accession>
<sequence>MTGTSTTSNGTNGGSLPTPTGNRKRQSVDGVEYPRRRATIACEVCRSRKSRCDGSRPKCRLCIELNAECIYREPGIKLDAGDKLILEHLSRIENLLQTALPSSPSNSHVPLSSESSAISTATGLSNDDILMKSTLNLSGVGNSGPVGLGTWSNFSSMPKIHSTPALHLLQWPKISQLVSRPYSPSHLLQLELARTPLQLNTSLTLDLSNTAAYVQTFFERVNVWYACVNPYNWTTYYRTALSQGFRSGPESCIVLLVLALGCASTRGSISRIPQDEGPPGMSYFSAAWGLLPSLMTRTNMLSAQCMILTSAYLFYIVRPLEAWTLLSSTSMKLQLLLSTNPPAMLPTASRELSERVYWNALLFESDLLAELDLPHSGIVQFEESVGLPFGFEEEDEEPVGGGRDDLWYFLAKIALRRLLNRVSHLIYSKGASTAISSLAPIVAELDYQLTQWYESLPIPVQFPHGRVLLSNPVQTVLRLRYFACRTIIFRPYILAVLENEKLGNDSTVRENCRKCLEACIRQLEHVTEHHAGHMPYLWQGALSMVSQSLLVMGATMSPSLSSVLPAPEQMDVMFQGVIEEVEHYAHLAPSLRSSAEIIREAEERRQIFLRNASMRV</sequence>
<dbReference type="OrthoDB" id="4685598at2759"/>
<dbReference type="InterPro" id="IPR036864">
    <property type="entry name" value="Zn2-C6_fun-type_DNA-bd_sf"/>
</dbReference>
<dbReference type="EMBL" id="ML120491">
    <property type="protein sequence ID" value="RPA91631.1"/>
    <property type="molecule type" value="Genomic_DNA"/>
</dbReference>
<evidence type="ECO:0000259" key="3">
    <source>
        <dbReference type="PROSITE" id="PS50048"/>
    </source>
</evidence>